<sequence>MSLKNLNPTTAEKSQDMTDNSSDSTGSSNSEVKKRFTVIEPAVFLIYISTTMASAVLQNQQLYLTCTVVYDYSDELCEPMLGIKAKNEASQDIETKIQPYVANIIMAGSLITSILPAILSLLLGPWSDKFGRRPVLIATFAAAFIGHATSTILTGISMATPLNPWVYVLSNIPLTVTGGTCALITMVFCLVSDVSDEDGKVRRMFFIEGAVGIGSLGGNLISSYILSAIGVNGVFLVSSGMDLAAFLFVYFFITESLNVKHERQESRLREFFKFGLIKDLVRSCLKRRPHFDRAVIWCIIFTMITTTFVQQGEGGVSYLFLRNKFNVTLQDFTTLMAAGIVIKMIGCGLVLVLLRVLFKAPLLVVSALGILGCFTEDLMRTLAQQFWQMYLATACGFMAGINNPMLQAVLASLVEATEIGKVYAVISALQTLAPLAASPIYTSIYKMTLVSNPAAFYYLSCAIYLLGFLLIGTIYIFQRMSINASRSPIAA</sequence>
<feature type="transmembrane region" description="Helical" evidence="6">
    <location>
        <begin position="456"/>
        <end position="477"/>
    </location>
</feature>
<feature type="transmembrane region" description="Helical" evidence="6">
    <location>
        <begin position="422"/>
        <end position="444"/>
    </location>
</feature>
<dbReference type="GO" id="GO:0016020">
    <property type="term" value="C:membrane"/>
    <property type="evidence" value="ECO:0007669"/>
    <property type="project" value="UniProtKB-SubCell"/>
</dbReference>
<keyword evidence="2 6" id="KW-0812">Transmembrane</keyword>
<feature type="transmembrane region" description="Helical" evidence="6">
    <location>
        <begin position="204"/>
        <end position="227"/>
    </location>
</feature>
<dbReference type="InterPro" id="IPR036259">
    <property type="entry name" value="MFS_trans_sf"/>
</dbReference>
<keyword evidence="3 6" id="KW-1133">Transmembrane helix</keyword>
<dbReference type="InterPro" id="IPR011701">
    <property type="entry name" value="MFS"/>
</dbReference>
<comment type="subcellular location">
    <subcellularLocation>
        <location evidence="1">Membrane</location>
        <topology evidence="1">Multi-pass membrane protein</topology>
    </subcellularLocation>
</comment>
<gene>
    <name evidence="7" type="primary">PCFT</name>
</gene>
<feature type="transmembrane region" description="Helical" evidence="6">
    <location>
        <begin position="135"/>
        <end position="159"/>
    </location>
</feature>
<feature type="compositionally biased region" description="Polar residues" evidence="5">
    <location>
        <begin position="1"/>
        <end position="12"/>
    </location>
</feature>
<evidence type="ECO:0000313" key="7">
    <source>
        <dbReference type="EMBL" id="JAC02004.1"/>
    </source>
</evidence>
<dbReference type="EMBL" id="GAMC01004552">
    <property type="protein sequence ID" value="JAC02004.1"/>
    <property type="molecule type" value="mRNA"/>
</dbReference>
<dbReference type="GO" id="GO:0022857">
    <property type="term" value="F:transmembrane transporter activity"/>
    <property type="evidence" value="ECO:0007669"/>
    <property type="project" value="InterPro"/>
</dbReference>
<dbReference type="Pfam" id="PF07690">
    <property type="entry name" value="MFS_1"/>
    <property type="match status" value="1"/>
</dbReference>
<accession>W8BZ98</accession>
<name>W8BZ98_CERCA</name>
<evidence type="ECO:0000256" key="4">
    <source>
        <dbReference type="ARBA" id="ARBA00023136"/>
    </source>
</evidence>
<dbReference type="PANTHER" id="PTHR23507">
    <property type="entry name" value="ZGC:174356"/>
    <property type="match status" value="1"/>
</dbReference>
<dbReference type="Gene3D" id="1.20.1250.20">
    <property type="entry name" value="MFS general substrate transporter like domains"/>
    <property type="match status" value="1"/>
</dbReference>
<keyword evidence="4 6" id="KW-0472">Membrane</keyword>
<protein>
    <submittedName>
        <fullName evidence="7">Proton-coupled folate transporter</fullName>
    </submittedName>
</protein>
<evidence type="ECO:0000256" key="6">
    <source>
        <dbReference type="SAM" id="Phobius"/>
    </source>
</evidence>
<feature type="compositionally biased region" description="Low complexity" evidence="5">
    <location>
        <begin position="18"/>
        <end position="30"/>
    </location>
</feature>
<dbReference type="SUPFAM" id="SSF103473">
    <property type="entry name" value="MFS general substrate transporter"/>
    <property type="match status" value="1"/>
</dbReference>
<evidence type="ECO:0000256" key="3">
    <source>
        <dbReference type="ARBA" id="ARBA00022989"/>
    </source>
</evidence>
<feature type="transmembrane region" description="Helical" evidence="6">
    <location>
        <begin position="165"/>
        <end position="192"/>
    </location>
</feature>
<feature type="transmembrane region" description="Helical" evidence="6">
    <location>
        <begin position="332"/>
        <end position="354"/>
    </location>
</feature>
<feature type="transmembrane region" description="Helical" evidence="6">
    <location>
        <begin position="233"/>
        <end position="253"/>
    </location>
</feature>
<reference evidence="7" key="2">
    <citation type="journal article" date="2014" name="BMC Genomics">
        <title>A genomic perspective to assessing quality of mass-reared SIT flies used in Mediterranean fruit fly (Ceratitis capitata) eradication in California.</title>
        <authorList>
            <person name="Calla B."/>
            <person name="Hall B."/>
            <person name="Hou S."/>
            <person name="Geib S.M."/>
        </authorList>
    </citation>
    <scope>NUCLEOTIDE SEQUENCE</scope>
</reference>
<dbReference type="EMBL" id="GAMC01004551">
    <property type="protein sequence ID" value="JAC02005.1"/>
    <property type="molecule type" value="mRNA"/>
</dbReference>
<evidence type="ECO:0000256" key="1">
    <source>
        <dbReference type="ARBA" id="ARBA00004141"/>
    </source>
</evidence>
<evidence type="ECO:0000256" key="5">
    <source>
        <dbReference type="SAM" id="MobiDB-lite"/>
    </source>
</evidence>
<proteinExistence type="evidence at transcript level"/>
<dbReference type="PANTHER" id="PTHR23507:SF39">
    <property type="entry name" value="GH23453P-RELATED"/>
    <property type="match status" value="1"/>
</dbReference>
<organism evidence="7">
    <name type="scientific">Ceratitis capitata</name>
    <name type="common">Mediterranean fruit fly</name>
    <name type="synonym">Tephritis capitata</name>
    <dbReference type="NCBI Taxonomy" id="7213"/>
    <lineage>
        <taxon>Eukaryota</taxon>
        <taxon>Metazoa</taxon>
        <taxon>Ecdysozoa</taxon>
        <taxon>Arthropoda</taxon>
        <taxon>Hexapoda</taxon>
        <taxon>Insecta</taxon>
        <taxon>Pterygota</taxon>
        <taxon>Neoptera</taxon>
        <taxon>Endopterygota</taxon>
        <taxon>Diptera</taxon>
        <taxon>Brachycera</taxon>
        <taxon>Muscomorpha</taxon>
        <taxon>Tephritoidea</taxon>
        <taxon>Tephritidae</taxon>
        <taxon>Ceratitis</taxon>
        <taxon>Ceratitis</taxon>
    </lineage>
</organism>
<feature type="transmembrane region" description="Helical" evidence="6">
    <location>
        <begin position="294"/>
        <end position="312"/>
    </location>
</feature>
<evidence type="ECO:0000256" key="2">
    <source>
        <dbReference type="ARBA" id="ARBA00022692"/>
    </source>
</evidence>
<feature type="transmembrane region" description="Helical" evidence="6">
    <location>
        <begin position="361"/>
        <end position="383"/>
    </location>
</feature>
<feature type="region of interest" description="Disordered" evidence="5">
    <location>
        <begin position="1"/>
        <end position="30"/>
    </location>
</feature>
<feature type="transmembrane region" description="Helical" evidence="6">
    <location>
        <begin position="389"/>
        <end position="410"/>
    </location>
</feature>
<feature type="transmembrane region" description="Helical" evidence="6">
    <location>
        <begin position="100"/>
        <end position="123"/>
    </location>
</feature>
<reference evidence="7" key="1">
    <citation type="submission" date="2013-07" db="EMBL/GenBank/DDBJ databases">
        <authorList>
            <person name="Geib S."/>
        </authorList>
    </citation>
    <scope>NUCLEOTIDE SEQUENCE</scope>
</reference>
<dbReference type="AlphaFoldDB" id="W8BZ98"/>
<dbReference type="OrthoDB" id="430300at2759"/>